<keyword evidence="12" id="KW-1185">Reference proteome</keyword>
<dbReference type="Gramene" id="OE9A074745T1">
    <property type="protein sequence ID" value="OE9A074745C1"/>
    <property type="gene ID" value="OE9A074745"/>
</dbReference>
<keyword evidence="6 10" id="KW-1133">Transmembrane helix</keyword>
<evidence type="ECO:0000256" key="4">
    <source>
        <dbReference type="ARBA" id="ARBA00022692"/>
    </source>
</evidence>
<evidence type="ECO:0000256" key="3">
    <source>
        <dbReference type="ARBA" id="ARBA00022475"/>
    </source>
</evidence>
<dbReference type="InterPro" id="IPR032675">
    <property type="entry name" value="LRR_dom_sf"/>
</dbReference>
<keyword evidence="3" id="KW-1003">Cell membrane</keyword>
<evidence type="ECO:0000256" key="1">
    <source>
        <dbReference type="ARBA" id="ARBA00004251"/>
    </source>
</evidence>
<keyword evidence="9" id="KW-0325">Glycoprotein</keyword>
<dbReference type="GO" id="GO:0016301">
    <property type="term" value="F:kinase activity"/>
    <property type="evidence" value="ECO:0007669"/>
    <property type="project" value="UniProtKB-KW"/>
</dbReference>
<keyword evidence="7 10" id="KW-0472">Membrane</keyword>
<evidence type="ECO:0000256" key="8">
    <source>
        <dbReference type="ARBA" id="ARBA00023170"/>
    </source>
</evidence>
<keyword evidence="4 10" id="KW-0812">Transmembrane</keyword>
<comment type="subcellular location">
    <subcellularLocation>
        <location evidence="1">Cell membrane</location>
        <topology evidence="1">Single-pass type I membrane protein</topology>
    </subcellularLocation>
</comment>
<evidence type="ECO:0000256" key="2">
    <source>
        <dbReference type="ARBA" id="ARBA00009592"/>
    </source>
</evidence>
<sequence length="145" mass="15897">MLEGPIQFCLSKIQHFSSVLNLGMNKLYEEILKCISNLDKLEILDISSNGFSGEIPSEVNNKISLSVVNIPFNLLSGRIPDSWAKIMDSHPGFSPGNPELCLISTESTNCRKGDRKSHTRAKILAGILAPVLLLQAFLLAAVYIL</sequence>
<dbReference type="SUPFAM" id="SSF52058">
    <property type="entry name" value="L domain-like"/>
    <property type="match status" value="1"/>
</dbReference>
<reference evidence="11 12" key="1">
    <citation type="submission" date="2019-12" db="EMBL/GenBank/DDBJ databases">
        <authorList>
            <person name="Alioto T."/>
            <person name="Alioto T."/>
            <person name="Gomez Garrido J."/>
        </authorList>
    </citation>
    <scope>NUCLEOTIDE SEQUENCE [LARGE SCALE GENOMIC DNA]</scope>
</reference>
<name>A0A8S0PEJ8_OLEEU</name>
<gene>
    <name evidence="11" type="ORF">OLEA9_A074745</name>
</gene>
<comment type="caution">
    <text evidence="11">The sequence shown here is derived from an EMBL/GenBank/DDBJ whole genome shotgun (WGS) entry which is preliminary data.</text>
</comment>
<dbReference type="Gene3D" id="3.80.10.10">
    <property type="entry name" value="Ribonuclease Inhibitor"/>
    <property type="match status" value="1"/>
</dbReference>
<evidence type="ECO:0000256" key="7">
    <source>
        <dbReference type="ARBA" id="ARBA00023136"/>
    </source>
</evidence>
<dbReference type="OrthoDB" id="676979at2759"/>
<evidence type="ECO:0000256" key="5">
    <source>
        <dbReference type="ARBA" id="ARBA00022729"/>
    </source>
</evidence>
<dbReference type="PANTHER" id="PTHR48052">
    <property type="entry name" value="UNNAMED PRODUCT"/>
    <property type="match status" value="1"/>
</dbReference>
<accession>A0A8S0PEJ8</accession>
<dbReference type="AlphaFoldDB" id="A0A8S0PEJ8"/>
<dbReference type="GO" id="GO:0005886">
    <property type="term" value="C:plasma membrane"/>
    <property type="evidence" value="ECO:0007669"/>
    <property type="project" value="UniProtKB-SubCell"/>
</dbReference>
<evidence type="ECO:0000313" key="11">
    <source>
        <dbReference type="EMBL" id="CAA2940343.1"/>
    </source>
</evidence>
<dbReference type="InterPro" id="IPR001611">
    <property type="entry name" value="Leu-rich_rpt"/>
</dbReference>
<keyword evidence="11" id="KW-0418">Kinase</keyword>
<dbReference type="Pfam" id="PF00560">
    <property type="entry name" value="LRR_1"/>
    <property type="match status" value="1"/>
</dbReference>
<proteinExistence type="inferred from homology"/>
<dbReference type="EMBL" id="CACTIH010000046">
    <property type="protein sequence ID" value="CAA2940343.1"/>
    <property type="molecule type" value="Genomic_DNA"/>
</dbReference>
<dbReference type="PANTHER" id="PTHR48052:SF8">
    <property type="entry name" value="LRR RECEPTOR-LIKE SERINE_THREONINE-PROTEIN KINASE FLS2"/>
    <property type="match status" value="1"/>
</dbReference>
<feature type="transmembrane region" description="Helical" evidence="10">
    <location>
        <begin position="121"/>
        <end position="144"/>
    </location>
</feature>
<protein>
    <submittedName>
        <fullName evidence="11">Receptor kinase</fullName>
    </submittedName>
</protein>
<evidence type="ECO:0000313" key="12">
    <source>
        <dbReference type="Proteomes" id="UP000594638"/>
    </source>
</evidence>
<keyword evidence="5" id="KW-0732">Signal</keyword>
<comment type="similarity">
    <text evidence="2">Belongs to the RLP family.</text>
</comment>
<evidence type="ECO:0000256" key="6">
    <source>
        <dbReference type="ARBA" id="ARBA00022989"/>
    </source>
</evidence>
<keyword evidence="11" id="KW-0808">Transferase</keyword>
<keyword evidence="8 11" id="KW-0675">Receptor</keyword>
<evidence type="ECO:0000256" key="9">
    <source>
        <dbReference type="ARBA" id="ARBA00023180"/>
    </source>
</evidence>
<dbReference type="Proteomes" id="UP000594638">
    <property type="component" value="Unassembled WGS sequence"/>
</dbReference>
<organism evidence="11 12">
    <name type="scientific">Olea europaea subsp. europaea</name>
    <dbReference type="NCBI Taxonomy" id="158383"/>
    <lineage>
        <taxon>Eukaryota</taxon>
        <taxon>Viridiplantae</taxon>
        <taxon>Streptophyta</taxon>
        <taxon>Embryophyta</taxon>
        <taxon>Tracheophyta</taxon>
        <taxon>Spermatophyta</taxon>
        <taxon>Magnoliopsida</taxon>
        <taxon>eudicotyledons</taxon>
        <taxon>Gunneridae</taxon>
        <taxon>Pentapetalae</taxon>
        <taxon>asterids</taxon>
        <taxon>lamiids</taxon>
        <taxon>Lamiales</taxon>
        <taxon>Oleaceae</taxon>
        <taxon>Oleeae</taxon>
        <taxon>Olea</taxon>
    </lineage>
</organism>
<evidence type="ECO:0000256" key="10">
    <source>
        <dbReference type="SAM" id="Phobius"/>
    </source>
</evidence>